<keyword evidence="5" id="KW-0653">Protein transport</keyword>
<keyword evidence="4" id="KW-0677">Repeat</keyword>
<dbReference type="SUPFAM" id="SSF48371">
    <property type="entry name" value="ARM repeat"/>
    <property type="match status" value="1"/>
</dbReference>
<evidence type="ECO:0000256" key="2">
    <source>
        <dbReference type="ARBA" id="ARBA00022448"/>
    </source>
</evidence>
<dbReference type="Proteomes" id="UP000355283">
    <property type="component" value="Unassembled WGS sequence"/>
</dbReference>
<reference evidence="8 9" key="1">
    <citation type="submission" date="2019-01" db="EMBL/GenBank/DDBJ databases">
        <title>Nuclear Genome Assembly of the Microalgal Biofuel strain Nannochloropsis salina CCMP1776.</title>
        <authorList>
            <person name="Hovde B."/>
        </authorList>
    </citation>
    <scope>NUCLEOTIDE SEQUENCE [LARGE SCALE GENOMIC DNA]</scope>
    <source>
        <strain evidence="8 9">CCMP1776</strain>
    </source>
</reference>
<dbReference type="InterPro" id="IPR016024">
    <property type="entry name" value="ARM-type_fold"/>
</dbReference>
<sequence length="979" mass="106572">MAETEQWHPSQEAFSQTINLLSVLRDPTNSQYAEAQRHLESHQGDAQFLLCLAYVLAGTTREQVPDHVRQLAGLLLKNYVLRHANEFVQDTEMSASTASAGAPSGVAPNTAIAHIRAYVKLQALVAARDANKSVRNTAGILITTLATHTLRAGVPLGVAWPELFPALLAMLGSEQAPAIEGAFSSLVKILEDCGQELRADTSGYGPEVLNQLVPILSSFFRAEVPGIRATAVRAMNLLVPLKPAQLLLHMDAFIQALAGLQDDSSPRVRQGVCQTLVALFREASDHLLSRLGEVMEFMLAKSQDQDEDVAREACEFWSVFCHYYGNEGQQQVPEALRAFLPRLLPVLLAGMVFAQADREAMEADKASMQDSVPDRAEDLRPVHYQSRGDRGFGAGEKEEEEGEEEEEGARGEGVGGGLGDEVEQWNLRRCAAATLDTIAEFFGPDVLLPILLPYLYAKLQQGSVWEREACILALGAVASCMEGMGEQLLQLFPFLLQQLDDKAGMATNPQLGCTVAWTLGRYAGWILEQHNDSGFLAPLVERLLGAMLDPHKKVQQAACSALASLEEDAGLRLLPYLSHLLGFMSQALGRYQTRSLIVLFDTLGTLADAVKHELAAPEYTALFMPALWAKWAAVADSDRVLLYLMECMTSLAVALGPAFQPWASEAFARCLRLLQQVLAADSSGQACDKEFAVCALDLLTGMAEGLGSSLESLLLDSNLMGVLFACMQDASEDVRQSAFALLGDLVKACHLHLVPVLPTYLPVLVNNLDPRAVSVCNNASWALGELTVRVGPEHMTPHVPAVMARLIPMARQRNEMHPHLVENTAITIGRLAKVCPNAVATAPGVGADFVLAWCLSLQEVKHRGEKEHAFEGLCLLLQQKPSILLQPSQNSTATPAASPPSSVAPTGADTFEAFAWAVASWYDADQGRPDVPAGLQHMFQVIFNYIRETVNNMPAQDWNEYLSSLDPQLVSYLVSFYEM</sequence>
<organism evidence="8 9">
    <name type="scientific">Nannochloropsis salina CCMP1776</name>
    <dbReference type="NCBI Taxonomy" id="1027361"/>
    <lineage>
        <taxon>Eukaryota</taxon>
        <taxon>Sar</taxon>
        <taxon>Stramenopiles</taxon>
        <taxon>Ochrophyta</taxon>
        <taxon>Eustigmatophyceae</taxon>
        <taxon>Eustigmatales</taxon>
        <taxon>Monodopsidaceae</taxon>
        <taxon>Microchloropsis</taxon>
        <taxon>Microchloropsis salina</taxon>
    </lineage>
</organism>
<keyword evidence="3" id="KW-0963">Cytoplasm</keyword>
<dbReference type="PROSITE" id="PS50166">
    <property type="entry name" value="IMPORTIN_B_NT"/>
    <property type="match status" value="1"/>
</dbReference>
<evidence type="ECO:0000256" key="5">
    <source>
        <dbReference type="ARBA" id="ARBA00022927"/>
    </source>
</evidence>
<dbReference type="Gene3D" id="1.25.10.10">
    <property type="entry name" value="Leucine-rich Repeat Variant"/>
    <property type="match status" value="1"/>
</dbReference>
<keyword evidence="9" id="KW-1185">Reference proteome</keyword>
<feature type="domain" description="Importin N-terminal" evidence="7">
    <location>
        <begin position="35"/>
        <end position="119"/>
    </location>
</feature>
<evidence type="ECO:0000256" key="6">
    <source>
        <dbReference type="SAM" id="MobiDB-lite"/>
    </source>
</evidence>
<accession>A0A4D9DB07</accession>
<keyword evidence="2" id="KW-0813">Transport</keyword>
<evidence type="ECO:0000313" key="9">
    <source>
        <dbReference type="Proteomes" id="UP000355283"/>
    </source>
</evidence>
<dbReference type="PANTHER" id="PTHR10527">
    <property type="entry name" value="IMPORTIN BETA"/>
    <property type="match status" value="1"/>
</dbReference>
<dbReference type="InterPro" id="IPR040122">
    <property type="entry name" value="Importin_beta"/>
</dbReference>
<comment type="subcellular location">
    <subcellularLocation>
        <location evidence="1">Cytoplasm</location>
    </subcellularLocation>
</comment>
<dbReference type="SMART" id="SM00913">
    <property type="entry name" value="IBN_N"/>
    <property type="match status" value="1"/>
</dbReference>
<evidence type="ECO:0000313" key="8">
    <source>
        <dbReference type="EMBL" id="TFJ85709.1"/>
    </source>
</evidence>
<dbReference type="InterPro" id="IPR001494">
    <property type="entry name" value="Importin-beta_N"/>
</dbReference>
<dbReference type="Pfam" id="PF03810">
    <property type="entry name" value="IBN_N"/>
    <property type="match status" value="1"/>
</dbReference>
<feature type="compositionally biased region" description="Acidic residues" evidence="6">
    <location>
        <begin position="397"/>
        <end position="407"/>
    </location>
</feature>
<evidence type="ECO:0000256" key="1">
    <source>
        <dbReference type="ARBA" id="ARBA00004496"/>
    </source>
</evidence>
<gene>
    <name evidence="8" type="ORF">NSK_003215</name>
</gene>
<protein>
    <recommendedName>
        <fullName evidence="7">Importin N-terminal domain-containing protein</fullName>
    </recommendedName>
</protein>
<dbReference type="GO" id="GO:0005737">
    <property type="term" value="C:cytoplasm"/>
    <property type="evidence" value="ECO:0007669"/>
    <property type="project" value="UniProtKB-SubCell"/>
</dbReference>
<feature type="region of interest" description="Disordered" evidence="6">
    <location>
        <begin position="385"/>
        <end position="418"/>
    </location>
</feature>
<name>A0A4D9DB07_9STRA</name>
<evidence type="ECO:0000259" key="7">
    <source>
        <dbReference type="PROSITE" id="PS50166"/>
    </source>
</evidence>
<dbReference type="GO" id="GO:0031267">
    <property type="term" value="F:small GTPase binding"/>
    <property type="evidence" value="ECO:0007669"/>
    <property type="project" value="InterPro"/>
</dbReference>
<proteinExistence type="predicted"/>
<evidence type="ECO:0000256" key="4">
    <source>
        <dbReference type="ARBA" id="ARBA00022737"/>
    </source>
</evidence>
<dbReference type="EMBL" id="SDOX01000011">
    <property type="protein sequence ID" value="TFJ85709.1"/>
    <property type="molecule type" value="Genomic_DNA"/>
</dbReference>
<evidence type="ECO:0000256" key="3">
    <source>
        <dbReference type="ARBA" id="ARBA00022490"/>
    </source>
</evidence>
<dbReference type="OrthoDB" id="951172at2759"/>
<comment type="caution">
    <text evidence="8">The sequence shown here is derived from an EMBL/GenBank/DDBJ whole genome shotgun (WGS) entry which is preliminary data.</text>
</comment>
<dbReference type="AlphaFoldDB" id="A0A4D9DB07"/>
<dbReference type="GO" id="GO:0006606">
    <property type="term" value="P:protein import into nucleus"/>
    <property type="evidence" value="ECO:0007669"/>
    <property type="project" value="InterPro"/>
</dbReference>
<dbReference type="InterPro" id="IPR011989">
    <property type="entry name" value="ARM-like"/>
</dbReference>